<keyword evidence="2" id="KW-1185">Reference proteome</keyword>
<evidence type="ECO:0000313" key="2">
    <source>
        <dbReference type="Proteomes" id="UP000306187"/>
    </source>
</evidence>
<organism evidence="1 2">
    <name type="scientific">Lactobacillus phage SAC12B</name>
    <dbReference type="NCBI Taxonomy" id="2510941"/>
    <lineage>
        <taxon>Viruses</taxon>
        <taxon>Duplodnaviria</taxon>
        <taxon>Heunggongvirae</taxon>
        <taxon>Uroviricota</taxon>
        <taxon>Caudoviricetes</taxon>
        <taxon>Herelleviridae</taxon>
        <taxon>Tybeckvirus</taxon>
        <taxon>Tybeckvirus SAC12B</taxon>
    </lineage>
</organism>
<accession>A0A4Y5FH16</accession>
<protein>
    <submittedName>
        <fullName evidence="1">Uncharacterized protein</fullName>
    </submittedName>
</protein>
<gene>
    <name evidence="1" type="ORF">SAC12B_0048</name>
</gene>
<dbReference type="Proteomes" id="UP000306187">
    <property type="component" value="Segment"/>
</dbReference>
<sequence>MSIHVGNIDDKSVNDFINALDIRKDEPNMYKDIENKLDKLVAKDIVSEWRWESDKLLVFVNDSDWEEFKEITDRLFVLDDNGLKAYIQDDYICLELDPDEDFNA</sequence>
<dbReference type="EMBL" id="MK504446">
    <property type="protein sequence ID" value="QBJ03837.1"/>
    <property type="molecule type" value="Genomic_DNA"/>
</dbReference>
<evidence type="ECO:0000313" key="1">
    <source>
        <dbReference type="EMBL" id="QBJ03837.1"/>
    </source>
</evidence>
<proteinExistence type="predicted"/>
<name>A0A4Y5FH16_9CAUD</name>
<reference evidence="1" key="1">
    <citation type="submission" date="2019-02" db="EMBL/GenBank/DDBJ databases">
        <title>Isolation of virulent Lactobacillus brevis phages.</title>
        <authorList>
            <person name="Feyereisen M."/>
            <person name="Mahony J."/>
            <person name="O'Sullivan T."/>
            <person name="van Sinderen D."/>
        </authorList>
    </citation>
    <scope>NUCLEOTIDE SEQUENCE [LARGE SCALE GENOMIC DNA]</scope>
</reference>